<dbReference type="SUPFAM" id="SSF51679">
    <property type="entry name" value="Bacterial luciferase-like"/>
    <property type="match status" value="1"/>
</dbReference>
<reference evidence="5" key="1">
    <citation type="journal article" date="2019" name="Int. J. Syst. Evol. Microbiol.">
        <title>The Global Catalogue of Microorganisms (GCM) 10K type strain sequencing project: providing services to taxonomists for standard genome sequencing and annotation.</title>
        <authorList>
            <consortium name="The Broad Institute Genomics Platform"/>
            <consortium name="The Broad Institute Genome Sequencing Center for Infectious Disease"/>
            <person name="Wu L."/>
            <person name="Ma J."/>
        </authorList>
    </citation>
    <scope>NUCLEOTIDE SEQUENCE [LARGE SCALE GENOMIC DNA]</scope>
    <source>
        <strain evidence="5">KCTC 62102</strain>
    </source>
</reference>
<dbReference type="InterPro" id="IPR024011">
    <property type="entry name" value="Biosynth_lucif-like_mOase_dom"/>
</dbReference>
<evidence type="ECO:0000313" key="4">
    <source>
        <dbReference type="EMBL" id="MFC3085459.1"/>
    </source>
</evidence>
<dbReference type="PANTHER" id="PTHR30137">
    <property type="entry name" value="LUCIFERASE-LIKE MONOOXYGENASE"/>
    <property type="match status" value="1"/>
</dbReference>
<evidence type="ECO:0000259" key="3">
    <source>
        <dbReference type="Pfam" id="PF00296"/>
    </source>
</evidence>
<name>A0ABV7DSC4_9RHOB</name>
<dbReference type="InterPro" id="IPR036661">
    <property type="entry name" value="Luciferase-like_sf"/>
</dbReference>
<dbReference type="InterPro" id="IPR011251">
    <property type="entry name" value="Luciferase-like_dom"/>
</dbReference>
<keyword evidence="1" id="KW-0560">Oxidoreductase</keyword>
<dbReference type="NCBIfam" id="TIGR04020">
    <property type="entry name" value="seco_metab_LLM"/>
    <property type="match status" value="1"/>
</dbReference>
<accession>A0ABV7DSC4</accession>
<dbReference type="EMBL" id="JBHRSM010000010">
    <property type="protein sequence ID" value="MFC3085459.1"/>
    <property type="molecule type" value="Genomic_DNA"/>
</dbReference>
<gene>
    <name evidence="4" type="ORF">ACFOD6_05290</name>
</gene>
<protein>
    <submittedName>
        <fullName evidence="4">MupA/Atu3671 family FMN-dependent luciferase-like monooxygenase</fullName>
    </submittedName>
</protein>
<keyword evidence="2" id="KW-0503">Monooxygenase</keyword>
<keyword evidence="5" id="KW-1185">Reference proteome</keyword>
<evidence type="ECO:0000256" key="1">
    <source>
        <dbReference type="ARBA" id="ARBA00023002"/>
    </source>
</evidence>
<dbReference type="InterPro" id="IPR050766">
    <property type="entry name" value="Bact_Lucif_Oxidored"/>
</dbReference>
<evidence type="ECO:0000256" key="2">
    <source>
        <dbReference type="ARBA" id="ARBA00023033"/>
    </source>
</evidence>
<organism evidence="4 5">
    <name type="scientific">Tabrizicola soli</name>
    <dbReference type="NCBI Taxonomy" id="2185115"/>
    <lineage>
        <taxon>Bacteria</taxon>
        <taxon>Pseudomonadati</taxon>
        <taxon>Pseudomonadota</taxon>
        <taxon>Alphaproteobacteria</taxon>
        <taxon>Rhodobacterales</taxon>
        <taxon>Paracoccaceae</taxon>
        <taxon>Tabrizicola</taxon>
    </lineage>
</organism>
<evidence type="ECO:0000313" key="5">
    <source>
        <dbReference type="Proteomes" id="UP001595445"/>
    </source>
</evidence>
<dbReference type="Gene3D" id="3.20.20.30">
    <property type="entry name" value="Luciferase-like domain"/>
    <property type="match status" value="1"/>
</dbReference>
<feature type="domain" description="Luciferase-like" evidence="3">
    <location>
        <begin position="1"/>
        <end position="263"/>
    </location>
</feature>
<sequence>MEFGLFFFANDTSEAGQSGKYDLIFDAARWADANGMARLWIPERHFHSFGGLSPNPSVLAAALAGVTRRIQICAGSVVLPLHDPIRVAEEWSIVDNVSGGRVGLGIASGWVPNDFVISGHQEDFGNRKQVFRDKTEILRRLWRGEPHKVRNPLGEEVDLRIMPRPVQPDLPIWITAAANPETFREAGTIGAHVLTHLLGQTVEDLAAKIVQYREAWDAAGHEGRGTVTLMLHTLVGDDDDEVHDLARAPMMTYLGASFDLASRHLASVPFLRDPGRIEVSQLTPELAEAALEASFEKYFYMGSLLGSYDKCLATVDKLAQLDVDEVACLVDFGLAPQIVLKGLENLNVLRKLANPEPLRAA</sequence>
<dbReference type="Proteomes" id="UP001595445">
    <property type="component" value="Unassembled WGS sequence"/>
</dbReference>
<dbReference type="PANTHER" id="PTHR30137:SF8">
    <property type="entry name" value="BLR5498 PROTEIN"/>
    <property type="match status" value="1"/>
</dbReference>
<dbReference type="RefSeq" id="WP_197644275.1">
    <property type="nucleotide sequence ID" value="NZ_JAEACP010000011.1"/>
</dbReference>
<dbReference type="Pfam" id="PF00296">
    <property type="entry name" value="Bac_luciferase"/>
    <property type="match status" value="1"/>
</dbReference>
<proteinExistence type="predicted"/>
<comment type="caution">
    <text evidence="4">The sequence shown here is derived from an EMBL/GenBank/DDBJ whole genome shotgun (WGS) entry which is preliminary data.</text>
</comment>